<dbReference type="WBParaSite" id="SRDH1_3760.1">
    <property type="protein sequence ID" value="SRDH1_3760.1"/>
    <property type="gene ID" value="SRDH1_3760"/>
</dbReference>
<protein>
    <submittedName>
        <fullName evidence="2">Uncharacterized protein</fullName>
    </submittedName>
</protein>
<evidence type="ECO:0000313" key="1">
    <source>
        <dbReference type="Proteomes" id="UP000050792"/>
    </source>
</evidence>
<reference evidence="1" key="1">
    <citation type="submission" date="2022-06" db="EMBL/GenBank/DDBJ databases">
        <authorList>
            <person name="Berger JAMES D."/>
            <person name="Berger JAMES D."/>
        </authorList>
    </citation>
    <scope>NUCLEOTIDE SEQUENCE [LARGE SCALE GENOMIC DNA]</scope>
</reference>
<accession>A0AA85F6S4</accession>
<evidence type="ECO:0000313" key="2">
    <source>
        <dbReference type="WBParaSite" id="SRDH1_3760.1"/>
    </source>
</evidence>
<keyword evidence="1" id="KW-1185">Reference proteome</keyword>
<reference evidence="2" key="2">
    <citation type="submission" date="2023-11" db="UniProtKB">
        <authorList>
            <consortium name="WormBaseParasite"/>
        </authorList>
    </citation>
    <scope>IDENTIFICATION</scope>
</reference>
<dbReference type="InterPro" id="IPR026627">
    <property type="entry name" value="NDUFB2_animal"/>
</dbReference>
<dbReference type="AlphaFoldDB" id="A0AA85F6S4"/>
<dbReference type="GO" id="GO:0005743">
    <property type="term" value="C:mitochondrial inner membrane"/>
    <property type="evidence" value="ECO:0007669"/>
    <property type="project" value="InterPro"/>
</dbReference>
<dbReference type="Proteomes" id="UP000050792">
    <property type="component" value="Unassembled WGS sequence"/>
</dbReference>
<dbReference type="GO" id="GO:0045271">
    <property type="term" value="C:respiratory chain complex I"/>
    <property type="evidence" value="ECO:0007669"/>
    <property type="project" value="InterPro"/>
</dbReference>
<name>A0AA85F6S4_9TREM</name>
<sequence length="195" mass="22942">MDAERSGLEFDKTAEKVVMEPYSYICSTNGKGIRSALVAAFNYWKCNGFENCNYCTCLYKCKAVITLSALRILFDGTKTTCFTSFQNIIRQLRDHIIKSAMFLGKLRPFLKSRFIILREFSDSSSERVPFYSMKPRFMYRDYIERDFKEERKSQLLMTLFWAWITYFCINHPEELIGHEKLPDPKTFTDNELGVL</sequence>
<proteinExistence type="predicted"/>
<organism evidence="1 2">
    <name type="scientific">Schistosoma rodhaini</name>
    <dbReference type="NCBI Taxonomy" id="6188"/>
    <lineage>
        <taxon>Eukaryota</taxon>
        <taxon>Metazoa</taxon>
        <taxon>Spiralia</taxon>
        <taxon>Lophotrochozoa</taxon>
        <taxon>Platyhelminthes</taxon>
        <taxon>Trematoda</taxon>
        <taxon>Digenea</taxon>
        <taxon>Strigeidida</taxon>
        <taxon>Schistosomatoidea</taxon>
        <taxon>Schistosomatidae</taxon>
        <taxon>Schistosoma</taxon>
    </lineage>
</organism>
<dbReference type="Pfam" id="PF14813">
    <property type="entry name" value="NADH_B2"/>
    <property type="match status" value="1"/>
</dbReference>